<protein>
    <recommendedName>
        <fullName evidence="3">F-box domain-containing protein</fullName>
    </recommendedName>
</protein>
<gene>
    <name evidence="1" type="ORF">LOC62_03G003889</name>
</gene>
<accession>A0AAF0Y9R5</accession>
<dbReference type="GeneID" id="87807130"/>
<dbReference type="EMBL" id="CP086716">
    <property type="protein sequence ID" value="WOO80371.1"/>
    <property type="molecule type" value="Genomic_DNA"/>
</dbReference>
<proteinExistence type="predicted"/>
<evidence type="ECO:0000313" key="1">
    <source>
        <dbReference type="EMBL" id="WOO80371.1"/>
    </source>
</evidence>
<dbReference type="AlphaFoldDB" id="A0AAF0Y9R5"/>
<dbReference type="Proteomes" id="UP000827549">
    <property type="component" value="Chromosome 3"/>
</dbReference>
<evidence type="ECO:0000313" key="2">
    <source>
        <dbReference type="Proteomes" id="UP000827549"/>
    </source>
</evidence>
<keyword evidence="2" id="KW-1185">Reference proteome</keyword>
<organism evidence="1 2">
    <name type="scientific">Vanrija pseudolonga</name>
    <dbReference type="NCBI Taxonomy" id="143232"/>
    <lineage>
        <taxon>Eukaryota</taxon>
        <taxon>Fungi</taxon>
        <taxon>Dikarya</taxon>
        <taxon>Basidiomycota</taxon>
        <taxon>Agaricomycotina</taxon>
        <taxon>Tremellomycetes</taxon>
        <taxon>Trichosporonales</taxon>
        <taxon>Trichosporonaceae</taxon>
        <taxon>Vanrija</taxon>
    </lineage>
</organism>
<evidence type="ECO:0008006" key="3">
    <source>
        <dbReference type="Google" id="ProtNLM"/>
    </source>
</evidence>
<dbReference type="RefSeq" id="XP_062626403.1">
    <property type="nucleotide sequence ID" value="XM_062770419.1"/>
</dbReference>
<sequence length="314" mass="34086">MLDANAFPHLVDTVLSHCTRPTLLTLRLVSRSLRDSADGALAAHVVLYAPDRTAPEYIDILTREGRHPAFLLARVYSPFGEHTTCSEAFHRTVTILERTRTVDLVGDMDLDSLNAIASALSVDLVRTRPGEDGAPPPLGIVHAPRLISFTSFTSQSPCVPPVLVPDGTSTFTLHIRYAIADAGHAHAHLGPIKLASSVSTVAVIFSPQTRTTAGPLPIADLRPAIDTLVLCVAAHLPEVQFTFVGCDGLSLFHHPLKRPLSVESAIRNGVHIKLSAQGLNNWQCVGAMYQLRFCTVAQWQAMRDPVDFALEMEE</sequence>
<reference evidence="1" key="1">
    <citation type="submission" date="2023-10" db="EMBL/GenBank/DDBJ databases">
        <authorList>
            <person name="Noh H."/>
        </authorList>
    </citation>
    <scope>NUCLEOTIDE SEQUENCE</scope>
    <source>
        <strain evidence="1">DUCC4014</strain>
    </source>
</reference>
<name>A0AAF0Y9R5_9TREE</name>